<evidence type="ECO:0000259" key="1">
    <source>
        <dbReference type="Pfam" id="PF01966"/>
    </source>
</evidence>
<dbReference type="CDD" id="cd00077">
    <property type="entry name" value="HDc"/>
    <property type="match status" value="1"/>
</dbReference>
<dbReference type="InterPro" id="IPR006674">
    <property type="entry name" value="HD_domain"/>
</dbReference>
<proteinExistence type="predicted"/>
<accession>A0ABN8BF44</accession>
<keyword evidence="3" id="KW-1185">Reference proteome</keyword>
<protein>
    <recommendedName>
        <fullName evidence="1">HD domain-containing protein</fullName>
    </recommendedName>
</protein>
<sequence>MKKMNWQEDQEYNLYVADLLVRPEVLRLQNYVQHHHSDRLTHSISVSYQSYRWAKKLNLDAKAVARAGLLHDMFYYDWRETKFELGTHAYIHPRVSLRNAEKLTPLSPMEKDIILKHMFGATLELPQYRESFLVDMVDNVAAVQEYFAPKWQAVKARFNS</sequence>
<dbReference type="Pfam" id="PF01966">
    <property type="entry name" value="HD"/>
    <property type="match status" value="1"/>
</dbReference>
<reference evidence="2 3" key="1">
    <citation type="submission" date="2021-11" db="EMBL/GenBank/DDBJ databases">
        <authorList>
            <person name="Depoorter E."/>
        </authorList>
    </citation>
    <scope>NUCLEOTIDE SEQUENCE [LARGE SCALE GENOMIC DNA]</scope>
    <source>
        <strain evidence="2 3">LMG 24289</strain>
    </source>
</reference>
<dbReference type="Gene3D" id="1.10.3210.10">
    <property type="entry name" value="Hypothetical protein af1432"/>
    <property type="match status" value="1"/>
</dbReference>
<organism evidence="2 3">
    <name type="scientific">Periweissella fabaria</name>
    <dbReference type="NCBI Taxonomy" id="546157"/>
    <lineage>
        <taxon>Bacteria</taxon>
        <taxon>Bacillati</taxon>
        <taxon>Bacillota</taxon>
        <taxon>Bacilli</taxon>
        <taxon>Lactobacillales</taxon>
        <taxon>Lactobacillaceae</taxon>
        <taxon>Periweissella</taxon>
    </lineage>
</organism>
<comment type="caution">
    <text evidence="2">The sequence shown here is derived from an EMBL/GenBank/DDBJ whole genome shotgun (WGS) entry which is preliminary data.</text>
</comment>
<feature type="domain" description="HD" evidence="1">
    <location>
        <begin position="39"/>
        <end position="142"/>
    </location>
</feature>
<dbReference type="InterPro" id="IPR003607">
    <property type="entry name" value="HD/PDEase_dom"/>
</dbReference>
<gene>
    <name evidence="2" type="ORF">WFA24289_00656</name>
</gene>
<dbReference type="Proteomes" id="UP000789707">
    <property type="component" value="Unassembled WGS sequence"/>
</dbReference>
<name>A0ABN8BF44_9LACO</name>
<dbReference type="EMBL" id="CAKKNS010000002">
    <property type="protein sequence ID" value="CAH0416352.1"/>
    <property type="molecule type" value="Genomic_DNA"/>
</dbReference>
<dbReference type="SUPFAM" id="SSF109604">
    <property type="entry name" value="HD-domain/PDEase-like"/>
    <property type="match status" value="1"/>
</dbReference>
<evidence type="ECO:0000313" key="2">
    <source>
        <dbReference type="EMBL" id="CAH0416352.1"/>
    </source>
</evidence>
<evidence type="ECO:0000313" key="3">
    <source>
        <dbReference type="Proteomes" id="UP000789707"/>
    </source>
</evidence>